<feature type="binding site" evidence="2">
    <location>
        <position position="55"/>
    </location>
    <ligand>
        <name>substrate</name>
    </ligand>
</feature>
<dbReference type="Pfam" id="PF00300">
    <property type="entry name" value="His_Phos_1"/>
    <property type="match status" value="1"/>
</dbReference>
<name>A0A0C1UT33_9BACT</name>
<evidence type="ECO:0000256" key="1">
    <source>
        <dbReference type="ARBA" id="ARBA00022801"/>
    </source>
</evidence>
<protein>
    <submittedName>
        <fullName evidence="3 4">Phosphohistidine phosphatase</fullName>
        <ecNumber evidence="4">3.1.3.-</ecNumber>
    </submittedName>
</protein>
<dbReference type="InterPro" id="IPR004449">
    <property type="entry name" value="SixA"/>
</dbReference>
<gene>
    <name evidence="3" type="ORF">A946_01900</name>
    <name evidence="4" type="ORF">kam1_1326</name>
</gene>
<evidence type="ECO:0000313" key="5">
    <source>
        <dbReference type="Proteomes" id="UP000031594"/>
    </source>
</evidence>
<sequence length="160" mass="17907">MNLYLIRHATAEPKADTDAQRNLVPEGKEEAKIVGKGFKKLGIKPDVIFSSPLNRALQTAKMIAQTLKFENEVVIIPELENGHSASELLEVIKKYDSQSSLLLVGHMPSLAEFLSDFIGASRPQAFPFDKGGVAAIRSEQLRLGVWELRFMLRQSQLRKF</sequence>
<organism evidence="4 6">
    <name type="scientific">Methylacidiphilum kamchatkense Kam1</name>
    <dbReference type="NCBI Taxonomy" id="1202785"/>
    <lineage>
        <taxon>Bacteria</taxon>
        <taxon>Pseudomonadati</taxon>
        <taxon>Verrucomicrobiota</taxon>
        <taxon>Methylacidiphilae</taxon>
        <taxon>Methylacidiphilales</taxon>
        <taxon>Methylacidiphilaceae</taxon>
        <taxon>Methylacidiphilum (ex Ratnadevi et al. 2023)</taxon>
    </lineage>
</organism>
<dbReference type="PANTHER" id="PTHR20935:SF1">
    <property type="entry name" value="SLL1549 PROTEIN"/>
    <property type="match status" value="1"/>
</dbReference>
<dbReference type="CDD" id="cd07067">
    <property type="entry name" value="HP_PGM_like"/>
    <property type="match status" value="1"/>
</dbReference>
<reference evidence="6" key="3">
    <citation type="submission" date="2019-03" db="EMBL/GenBank/DDBJ databases">
        <title>Complete genome of Methylacidiphilum kamchatkense Kam1.</title>
        <authorList>
            <person name="Kruse T."/>
            <person name="Murarilal Ratnadevi C."/>
            <person name="Erikstad H.-A."/>
            <person name="Birkeland N.-K."/>
        </authorList>
    </citation>
    <scope>NUCLEOTIDE SEQUENCE [LARGE SCALE GENOMIC DNA]</scope>
    <source>
        <strain evidence="6">kam1</strain>
    </source>
</reference>
<accession>A0A0C1UT33</accession>
<dbReference type="InterPro" id="IPR013078">
    <property type="entry name" value="His_Pase_superF_clade-1"/>
</dbReference>
<dbReference type="EMBL" id="CP037899">
    <property type="protein sequence ID" value="QDQ42551.1"/>
    <property type="molecule type" value="Genomic_DNA"/>
</dbReference>
<dbReference type="InterPro" id="IPR051021">
    <property type="entry name" value="Mito_Ser/Thr_phosphatase"/>
</dbReference>
<dbReference type="GO" id="GO:0101006">
    <property type="term" value="F:protein histidine phosphatase activity"/>
    <property type="evidence" value="ECO:0007669"/>
    <property type="project" value="InterPro"/>
</dbReference>
<dbReference type="Proteomes" id="UP000315925">
    <property type="component" value="Chromosome"/>
</dbReference>
<dbReference type="KEGG" id="mkc:kam1_1326"/>
<reference evidence="3 5" key="1">
    <citation type="submission" date="2014-08" db="EMBL/GenBank/DDBJ databases">
        <title>Methylacidiphilum kamchatkense strain Kam1 draft genome sequence.</title>
        <authorList>
            <person name="Birkeland N.-K."/>
            <person name="Erikstad H.A."/>
        </authorList>
    </citation>
    <scope>NUCLEOTIDE SEQUENCE [LARGE SCALE GENOMIC DNA]</scope>
    <source>
        <strain evidence="3 5">Kam1</strain>
    </source>
</reference>
<dbReference type="Gene3D" id="3.40.50.1240">
    <property type="entry name" value="Phosphoglycerate mutase-like"/>
    <property type="match status" value="1"/>
</dbReference>
<evidence type="ECO:0000313" key="6">
    <source>
        <dbReference type="Proteomes" id="UP000315925"/>
    </source>
</evidence>
<dbReference type="EMBL" id="JQNX01000001">
    <property type="protein sequence ID" value="KIE59454.1"/>
    <property type="molecule type" value="Genomic_DNA"/>
</dbReference>
<evidence type="ECO:0000256" key="2">
    <source>
        <dbReference type="PIRSR" id="PIRSR613078-2"/>
    </source>
</evidence>
<dbReference type="SUPFAM" id="SSF53254">
    <property type="entry name" value="Phosphoglycerate mutase-like"/>
    <property type="match status" value="1"/>
</dbReference>
<dbReference type="STRING" id="1202785.A946_01900"/>
<evidence type="ECO:0000313" key="3">
    <source>
        <dbReference type="EMBL" id="KIE59454.1"/>
    </source>
</evidence>
<dbReference type="RefSeq" id="WP_039720707.1">
    <property type="nucleotide sequence ID" value="NZ_CP037899.1"/>
</dbReference>
<dbReference type="NCBIfam" id="TIGR00249">
    <property type="entry name" value="sixA"/>
    <property type="match status" value="1"/>
</dbReference>
<dbReference type="PANTHER" id="PTHR20935">
    <property type="entry name" value="PHOSPHOGLYCERATE MUTASE-RELATED"/>
    <property type="match status" value="1"/>
</dbReference>
<dbReference type="GO" id="GO:0005737">
    <property type="term" value="C:cytoplasm"/>
    <property type="evidence" value="ECO:0007669"/>
    <property type="project" value="InterPro"/>
</dbReference>
<proteinExistence type="predicted"/>
<evidence type="ECO:0000313" key="4">
    <source>
        <dbReference type="EMBL" id="QDQ42551.1"/>
    </source>
</evidence>
<dbReference type="SMART" id="SM00855">
    <property type="entry name" value="PGAM"/>
    <property type="match status" value="1"/>
</dbReference>
<keyword evidence="1 4" id="KW-0378">Hydrolase</keyword>
<reference evidence="4" key="2">
    <citation type="journal article" date="2019" name="BMC Genomics">
        <title>Complete genome sequence analysis of the thermoacidophilic verrucomicrobial methanotroph 'Candidatus Methylacidiphilum kamchatkense' strain Kam1 and comparison with its closest relatives.</title>
        <authorList>
            <person name="Kruse T."/>
            <person name="Ratnadevi C.M."/>
            <person name="Erikstad H.A."/>
            <person name="Birkeland N.K."/>
        </authorList>
    </citation>
    <scope>NUCLEOTIDE SEQUENCE</scope>
    <source>
        <strain evidence="4">Kam1</strain>
    </source>
</reference>
<dbReference type="InterPro" id="IPR029033">
    <property type="entry name" value="His_PPase_superfam"/>
</dbReference>
<dbReference type="AlphaFoldDB" id="A0A0C1UT33"/>
<dbReference type="EC" id="3.1.3.-" evidence="4"/>
<dbReference type="Proteomes" id="UP000031594">
    <property type="component" value="Unassembled WGS sequence"/>
</dbReference>
<keyword evidence="5" id="KW-1185">Reference proteome</keyword>
<dbReference type="OrthoDB" id="2388260at2"/>